<proteinExistence type="predicted"/>
<sequence>MAQISVENFAETDMEGYLDLSQQEYGDSITTTDPCHIRWKHLESPFGVSSYVSLNENDRIVGRALIQPRTLRTAVKSYHIASVMDLLINREHRTTPVNFIKLTKACGNIGKYDLVFHTSNERTFPLYSKLLAFPNPFSLQAYGFPVRLAGLLCSVIGKRIDALDWFTAPFRRLIEGAAYLVSSAASLSIAGKPISDSELDTLSEKSLRLSGPLLARTNEFLKWRFNDAPLWPATVYRIDRRGRFLGYVVLRKMELGSLNHFVLMDFLIDPDAPLFVYVALRFWLIAKASAAKADTLFTMINPCSAYSRKCVGFPLMGIPEKLLPHGTPIFVRAGADKSLGLDGAMHLTLGDLDYF</sequence>
<evidence type="ECO:0008006" key="3">
    <source>
        <dbReference type="Google" id="ProtNLM"/>
    </source>
</evidence>
<keyword evidence="2" id="KW-1185">Reference proteome</keyword>
<name>A0A5Q0BQB3_9GAMM</name>
<evidence type="ECO:0000313" key="1">
    <source>
        <dbReference type="EMBL" id="QFY44491.1"/>
    </source>
</evidence>
<dbReference type="KEGG" id="mmob:F6R98_19190"/>
<dbReference type="InParanoid" id="A0A5Q0BQB3"/>
<dbReference type="EMBL" id="CP044205">
    <property type="protein sequence ID" value="QFY44491.1"/>
    <property type="molecule type" value="Genomic_DNA"/>
</dbReference>
<dbReference type="AlphaFoldDB" id="A0A5Q0BQB3"/>
<organism evidence="1 2">
    <name type="scientific">Candidatus Methylospira mobilis</name>
    <dbReference type="NCBI Taxonomy" id="1808979"/>
    <lineage>
        <taxon>Bacteria</taxon>
        <taxon>Pseudomonadati</taxon>
        <taxon>Pseudomonadota</taxon>
        <taxon>Gammaproteobacteria</taxon>
        <taxon>Methylococcales</taxon>
        <taxon>Methylococcaceae</taxon>
        <taxon>Candidatus Methylospira</taxon>
    </lineage>
</organism>
<dbReference type="Proteomes" id="UP000325755">
    <property type="component" value="Chromosome"/>
</dbReference>
<gene>
    <name evidence="1" type="ORF">F6R98_19190</name>
</gene>
<reference evidence="1 2" key="1">
    <citation type="submission" date="2019-09" db="EMBL/GenBank/DDBJ databases">
        <title>Ecophysiology of the spiral-shaped methanotroph Methylospira mobilis as revealed by the complete genome sequence.</title>
        <authorList>
            <person name="Oshkin I.Y."/>
            <person name="Dedysh S.N."/>
            <person name="Miroshnikov K."/>
            <person name="Danilova O.V."/>
            <person name="Hakobyan A."/>
            <person name="Liesack W."/>
        </authorList>
    </citation>
    <scope>NUCLEOTIDE SEQUENCE [LARGE SCALE GENOMIC DNA]</scope>
    <source>
        <strain evidence="1 2">Shm1</strain>
    </source>
</reference>
<accession>A0A5Q0BQB3</accession>
<dbReference type="RefSeq" id="WP_153250452.1">
    <property type="nucleotide sequence ID" value="NZ_CP044205.1"/>
</dbReference>
<protein>
    <recommendedName>
        <fullName evidence="3">GNAT family N-acetyltransferase</fullName>
    </recommendedName>
</protein>
<dbReference type="OrthoDB" id="5936345at2"/>
<evidence type="ECO:0000313" key="2">
    <source>
        <dbReference type="Proteomes" id="UP000325755"/>
    </source>
</evidence>